<gene>
    <name evidence="3" type="primary">ORF71614</name>
    <name evidence="2" type="synonym">ORF71611</name>
</gene>
<organism evidence="3">
    <name type="scientific">Arion vulgaris</name>
    <dbReference type="NCBI Taxonomy" id="1028688"/>
    <lineage>
        <taxon>Eukaryota</taxon>
        <taxon>Metazoa</taxon>
        <taxon>Spiralia</taxon>
        <taxon>Lophotrochozoa</taxon>
        <taxon>Mollusca</taxon>
        <taxon>Gastropoda</taxon>
        <taxon>Heterobranchia</taxon>
        <taxon>Euthyneura</taxon>
        <taxon>Panpulmonata</taxon>
        <taxon>Eupulmonata</taxon>
        <taxon>Stylommatophora</taxon>
        <taxon>Helicina</taxon>
        <taxon>Arionoidea</taxon>
        <taxon>Arionidae</taxon>
        <taxon>Arion</taxon>
    </lineage>
</organism>
<name>A0A0B6ZMB4_9EUPU</name>
<feature type="domain" description="Methyltransferase" evidence="1">
    <location>
        <begin position="68"/>
        <end position="159"/>
    </location>
</feature>
<proteinExistence type="predicted"/>
<dbReference type="PANTHER" id="PTHR43591">
    <property type="entry name" value="METHYLTRANSFERASE"/>
    <property type="match status" value="1"/>
</dbReference>
<dbReference type="InterPro" id="IPR029063">
    <property type="entry name" value="SAM-dependent_MTases_sf"/>
</dbReference>
<evidence type="ECO:0000313" key="2">
    <source>
        <dbReference type="EMBL" id="CEK69793.1"/>
    </source>
</evidence>
<evidence type="ECO:0000259" key="1">
    <source>
        <dbReference type="Pfam" id="PF13649"/>
    </source>
</evidence>
<dbReference type="EMBL" id="HACG01022928">
    <property type="protein sequence ID" value="CEK69793.1"/>
    <property type="molecule type" value="Transcribed_RNA"/>
</dbReference>
<dbReference type="SUPFAM" id="SSF53335">
    <property type="entry name" value="S-adenosyl-L-methionine-dependent methyltransferases"/>
    <property type="match status" value="1"/>
</dbReference>
<sequence length="221" mass="25124">MSEESAANDLAHEPGLSREEISKRYTEWSKNARYEEDLRAENYRGPIIVADFTARQFPNESERGRLVILDVAAGSGFVGEELTARGFTVLDALEPSEGMLSLAKSKDIYRRMFQCYLNGEQLQVESNYYDLAVICGGMGEGHIPCSGLIELIRVVKPGGLVIIAMREAYLTTVHEYKDRLEPMMKEFERDDKWESLSRTVVPRYSFDNNGIIYIFRVKDSS</sequence>
<reference evidence="3" key="1">
    <citation type="submission" date="2014-12" db="EMBL/GenBank/DDBJ databases">
        <title>Insight into the proteome of Arion vulgaris.</title>
        <authorList>
            <person name="Aradska J."/>
            <person name="Bulat T."/>
            <person name="Smidak R."/>
            <person name="Sarate P."/>
            <person name="Gangsoo J."/>
            <person name="Sialana F."/>
            <person name="Bilban M."/>
            <person name="Lubec G."/>
        </authorList>
    </citation>
    <scope>NUCLEOTIDE SEQUENCE</scope>
    <source>
        <tissue evidence="3">Skin</tissue>
    </source>
</reference>
<protein>
    <recommendedName>
        <fullName evidence="1">Methyltransferase domain-containing protein</fullName>
    </recommendedName>
</protein>
<dbReference type="PANTHER" id="PTHR43591:SF101">
    <property type="entry name" value="METHYLTRANSFERASE-LIKE PROTEIN 27"/>
    <property type="match status" value="1"/>
</dbReference>
<dbReference type="EMBL" id="HACG01022929">
    <property type="protein sequence ID" value="CEK69794.1"/>
    <property type="molecule type" value="Transcribed_RNA"/>
</dbReference>
<dbReference type="CDD" id="cd02440">
    <property type="entry name" value="AdoMet_MTases"/>
    <property type="match status" value="1"/>
</dbReference>
<dbReference type="InterPro" id="IPR041698">
    <property type="entry name" value="Methyltransf_25"/>
</dbReference>
<dbReference type="AlphaFoldDB" id="A0A0B6ZMB4"/>
<dbReference type="Gene3D" id="3.40.50.150">
    <property type="entry name" value="Vaccinia Virus protein VP39"/>
    <property type="match status" value="1"/>
</dbReference>
<dbReference type="GO" id="GO:0008757">
    <property type="term" value="F:S-adenosylmethionine-dependent methyltransferase activity"/>
    <property type="evidence" value="ECO:0007669"/>
    <property type="project" value="InterPro"/>
</dbReference>
<evidence type="ECO:0000313" key="3">
    <source>
        <dbReference type="EMBL" id="CEK69794.1"/>
    </source>
</evidence>
<accession>A0A0B6ZMB4</accession>
<dbReference type="Pfam" id="PF13649">
    <property type="entry name" value="Methyltransf_25"/>
    <property type="match status" value="1"/>
</dbReference>